<dbReference type="GO" id="GO:0006777">
    <property type="term" value="P:Mo-molybdopterin cofactor biosynthetic process"/>
    <property type="evidence" value="ECO:0007669"/>
    <property type="project" value="UniProtKB-KW"/>
</dbReference>
<feature type="binding site" evidence="8">
    <location>
        <position position="20"/>
    </location>
    <ligand>
        <name>GTP</name>
        <dbReference type="ChEBI" id="CHEBI:37565"/>
    </ligand>
</feature>
<comment type="catalytic activity">
    <reaction evidence="8">
        <text>Mo-molybdopterin + GTP + H(+) = Mo-molybdopterin guanine dinucleotide + diphosphate</text>
        <dbReference type="Rhea" id="RHEA:34243"/>
        <dbReference type="ChEBI" id="CHEBI:15378"/>
        <dbReference type="ChEBI" id="CHEBI:33019"/>
        <dbReference type="ChEBI" id="CHEBI:37565"/>
        <dbReference type="ChEBI" id="CHEBI:71302"/>
        <dbReference type="ChEBI" id="CHEBI:71310"/>
        <dbReference type="EC" id="2.7.7.77"/>
    </reaction>
</comment>
<sequence>MKKFGLILAGGKGKRIGGNKPLKLLAGKPLLYWALNPYLQLNIPILISVESKEQKEVLKDSLEKYLGGTKKLEFIFDDKNFKNLGPLSGLYAAFNYIDVEALLLVSAVDQPLIKIDLLRYLLEETEKIKTPALVFEKEEELEPLPGAYNTILLSELKSFLTLSPRKSFKAFLSILQGKGLLATSVFWHKIDPKGKCFLNINDLEELTKIETCFFQKKT</sequence>
<dbReference type="InterPro" id="IPR013482">
    <property type="entry name" value="Molybde_CF_guanTrfase"/>
</dbReference>
<reference evidence="11" key="2">
    <citation type="journal article" date="2016" name="Int. J. Syst. Evol. Microbiol.">
        <title>Caldimicrobium thiodismutans sp. nov., a sulfur-disproportionating bacterium isolated from a hot spring.</title>
        <authorList>
            <person name="Kojima H."/>
            <person name="Umezawa K."/>
            <person name="Fukui M."/>
        </authorList>
    </citation>
    <scope>NUCLEOTIDE SEQUENCE [LARGE SCALE GENOMIC DNA]</scope>
    <source>
        <strain evidence="11">TF1</strain>
    </source>
</reference>
<keyword evidence="4 8" id="KW-0547">Nucleotide-binding</keyword>
<keyword evidence="1 8" id="KW-0963">Cytoplasm</keyword>
<keyword evidence="7 8" id="KW-0501">Molybdenum cofactor biosynthesis</keyword>
<dbReference type="GO" id="GO:0005525">
    <property type="term" value="F:GTP binding"/>
    <property type="evidence" value="ECO:0007669"/>
    <property type="project" value="UniProtKB-UniRule"/>
</dbReference>
<accession>A0A0U5AY61</accession>
<comment type="caution">
    <text evidence="8">Lacks conserved residue(s) required for the propagation of feature annotation.</text>
</comment>
<protein>
    <recommendedName>
        <fullName evidence="8">Probable molybdenum cofactor guanylyltransferase</fullName>
        <shortName evidence="8">MoCo guanylyltransferase</shortName>
        <ecNumber evidence="8">2.7.7.77</ecNumber>
    </recommendedName>
    <alternativeName>
        <fullName evidence="8">GTP:molybdopterin guanylyltransferase</fullName>
    </alternativeName>
    <alternativeName>
        <fullName evidence="8">Mo-MPT guanylyltransferase</fullName>
    </alternativeName>
    <alternativeName>
        <fullName evidence="8">Molybdopterin guanylyltransferase</fullName>
    </alternativeName>
    <alternativeName>
        <fullName evidence="8">Molybdopterin-guanine dinucleotide synthase</fullName>
        <shortName evidence="8">MGD synthase</shortName>
    </alternativeName>
</protein>
<evidence type="ECO:0000256" key="5">
    <source>
        <dbReference type="ARBA" id="ARBA00022842"/>
    </source>
</evidence>
<dbReference type="RefSeq" id="WP_068514280.1">
    <property type="nucleotide sequence ID" value="NZ_AP014945.1"/>
</dbReference>
<dbReference type="HAMAP" id="MF_00316">
    <property type="entry name" value="MobA"/>
    <property type="match status" value="1"/>
</dbReference>
<dbReference type="PANTHER" id="PTHR19136">
    <property type="entry name" value="MOLYBDENUM COFACTOR GUANYLYLTRANSFERASE"/>
    <property type="match status" value="1"/>
</dbReference>
<evidence type="ECO:0000256" key="8">
    <source>
        <dbReference type="HAMAP-Rule" id="MF_00316"/>
    </source>
</evidence>
<keyword evidence="3 8" id="KW-0479">Metal-binding</keyword>
<keyword evidence="2 8" id="KW-0808">Transferase</keyword>
<feature type="domain" description="MobA-like NTP transferase" evidence="9">
    <location>
        <begin position="5"/>
        <end position="160"/>
    </location>
</feature>
<dbReference type="GO" id="GO:0061603">
    <property type="term" value="F:molybdenum cofactor guanylyltransferase activity"/>
    <property type="evidence" value="ECO:0007669"/>
    <property type="project" value="UniProtKB-EC"/>
</dbReference>
<dbReference type="OrthoDB" id="9791364at2"/>
<proteinExistence type="inferred from homology"/>
<evidence type="ECO:0000259" key="9">
    <source>
        <dbReference type="Pfam" id="PF12804"/>
    </source>
</evidence>
<feature type="binding site" evidence="8">
    <location>
        <position position="77"/>
    </location>
    <ligand>
        <name>GTP</name>
        <dbReference type="ChEBI" id="CHEBI:37565"/>
    </ligand>
</feature>
<keyword evidence="5 8" id="KW-0460">Magnesium</keyword>
<dbReference type="AlphaFoldDB" id="A0A0U5AY61"/>
<dbReference type="Pfam" id="PF12804">
    <property type="entry name" value="NTP_transf_3"/>
    <property type="match status" value="1"/>
</dbReference>
<dbReference type="InterPro" id="IPR025877">
    <property type="entry name" value="MobA-like_NTP_Trfase"/>
</dbReference>
<evidence type="ECO:0000313" key="11">
    <source>
        <dbReference type="Proteomes" id="UP000068196"/>
    </source>
</evidence>
<dbReference type="Proteomes" id="UP000068196">
    <property type="component" value="Chromosome"/>
</dbReference>
<keyword evidence="6 8" id="KW-0342">GTP-binding</keyword>
<evidence type="ECO:0000313" key="10">
    <source>
        <dbReference type="EMBL" id="BAU23407.1"/>
    </source>
</evidence>
<dbReference type="STRING" id="1653476.THC_1023"/>
<feature type="binding site" evidence="8">
    <location>
        <position position="109"/>
    </location>
    <ligand>
        <name>GTP</name>
        <dbReference type="ChEBI" id="CHEBI:37565"/>
    </ligand>
</feature>
<evidence type="ECO:0000256" key="1">
    <source>
        <dbReference type="ARBA" id="ARBA00022490"/>
    </source>
</evidence>
<comment type="domain">
    <text evidence="8">The N-terminal domain determines nucleotide recognition and specific binding, while the C-terminal domain determines the specific binding to the target protein.</text>
</comment>
<dbReference type="Gene3D" id="3.90.550.10">
    <property type="entry name" value="Spore Coat Polysaccharide Biosynthesis Protein SpsA, Chain A"/>
    <property type="match status" value="1"/>
</dbReference>
<gene>
    <name evidence="8" type="primary">mobA</name>
    <name evidence="10" type="ORF">THC_1023</name>
</gene>
<dbReference type="EMBL" id="AP014945">
    <property type="protein sequence ID" value="BAU23407.1"/>
    <property type="molecule type" value="Genomic_DNA"/>
</dbReference>
<evidence type="ECO:0000256" key="6">
    <source>
        <dbReference type="ARBA" id="ARBA00023134"/>
    </source>
</evidence>
<evidence type="ECO:0000256" key="3">
    <source>
        <dbReference type="ARBA" id="ARBA00022723"/>
    </source>
</evidence>
<evidence type="ECO:0000256" key="2">
    <source>
        <dbReference type="ARBA" id="ARBA00022679"/>
    </source>
</evidence>
<comment type="cofactor">
    <cofactor evidence="8">
        <name>Mg(2+)</name>
        <dbReference type="ChEBI" id="CHEBI:18420"/>
    </cofactor>
</comment>
<comment type="function">
    <text evidence="8">Transfers a GMP moiety from GTP to Mo-molybdopterin (Mo-MPT) cofactor (Moco or molybdenum cofactor) to form Mo-molybdopterin guanine dinucleotide (Mo-MGD) cofactor.</text>
</comment>
<dbReference type="EC" id="2.7.7.77" evidence="8"/>
<evidence type="ECO:0000256" key="7">
    <source>
        <dbReference type="ARBA" id="ARBA00023150"/>
    </source>
</evidence>
<feature type="binding site" evidence="8">
    <location>
        <begin position="8"/>
        <end position="10"/>
    </location>
    <ligand>
        <name>GTP</name>
        <dbReference type="ChEBI" id="CHEBI:37565"/>
    </ligand>
</feature>
<dbReference type="KEGG" id="cthi:THC_1023"/>
<reference evidence="10 11" key="1">
    <citation type="journal article" date="2016" name="Int. J. Syst. Evol. Microbiol.">
        <title>Caldimicrobium thiodismutans sp. nov., a sulfur-disproportionating bacterium isolated from a hot spring, and emended description of the genus Caldimicrobium.</title>
        <authorList>
            <person name="Kojima H."/>
            <person name="Umezawa K."/>
            <person name="Fukui M."/>
        </authorList>
    </citation>
    <scope>NUCLEOTIDE SEQUENCE [LARGE SCALE GENOMIC DNA]</scope>
    <source>
        <strain evidence="10 11">TF1</strain>
    </source>
</reference>
<keyword evidence="11" id="KW-1185">Reference proteome</keyword>
<dbReference type="InterPro" id="IPR029044">
    <property type="entry name" value="Nucleotide-diphossugar_trans"/>
</dbReference>
<comment type="subcellular location">
    <subcellularLocation>
        <location evidence="8">Cytoplasm</location>
    </subcellularLocation>
</comment>
<comment type="similarity">
    <text evidence="8">Belongs to the MobA family.</text>
</comment>
<dbReference type="GO" id="GO:0005737">
    <property type="term" value="C:cytoplasm"/>
    <property type="evidence" value="ECO:0007669"/>
    <property type="project" value="UniProtKB-SubCell"/>
</dbReference>
<dbReference type="GO" id="GO:0046872">
    <property type="term" value="F:metal ion binding"/>
    <property type="evidence" value="ECO:0007669"/>
    <property type="project" value="UniProtKB-KW"/>
</dbReference>
<organism evidence="10 11">
    <name type="scientific">Caldimicrobium thiodismutans</name>
    <dbReference type="NCBI Taxonomy" id="1653476"/>
    <lineage>
        <taxon>Bacteria</taxon>
        <taxon>Pseudomonadati</taxon>
        <taxon>Thermodesulfobacteriota</taxon>
        <taxon>Thermodesulfobacteria</taxon>
        <taxon>Thermodesulfobacteriales</taxon>
        <taxon>Thermodesulfobacteriaceae</taxon>
        <taxon>Caldimicrobium</taxon>
    </lineage>
</organism>
<evidence type="ECO:0000256" key="4">
    <source>
        <dbReference type="ARBA" id="ARBA00022741"/>
    </source>
</evidence>
<name>A0A0U5AY61_9BACT</name>
<dbReference type="PANTHER" id="PTHR19136:SF81">
    <property type="entry name" value="MOLYBDENUM COFACTOR GUANYLYLTRANSFERASE"/>
    <property type="match status" value="1"/>
</dbReference>
<dbReference type="SUPFAM" id="SSF53448">
    <property type="entry name" value="Nucleotide-diphospho-sugar transferases"/>
    <property type="match status" value="1"/>
</dbReference>
<feature type="binding site" evidence="8">
    <location>
        <position position="109"/>
    </location>
    <ligand>
        <name>Mg(2+)</name>
        <dbReference type="ChEBI" id="CHEBI:18420"/>
    </ligand>
</feature>